<organism evidence="2 3">
    <name type="scientific">Methanobrevibacter woesei</name>
    <dbReference type="NCBI Taxonomy" id="190976"/>
    <lineage>
        <taxon>Archaea</taxon>
        <taxon>Methanobacteriati</taxon>
        <taxon>Methanobacteriota</taxon>
        <taxon>Methanomada group</taxon>
        <taxon>Methanobacteria</taxon>
        <taxon>Methanobacteriales</taxon>
        <taxon>Methanobacteriaceae</taxon>
        <taxon>Methanobrevibacter</taxon>
    </lineage>
</organism>
<evidence type="ECO:0000259" key="1">
    <source>
        <dbReference type="Pfam" id="PF08350"/>
    </source>
</evidence>
<dbReference type="EMBL" id="MZGU01000004">
    <property type="protein sequence ID" value="PWB85953.1"/>
    <property type="molecule type" value="Genomic_DNA"/>
</dbReference>
<dbReference type="AlphaFoldDB" id="A0A2U1S753"/>
<evidence type="ECO:0000313" key="2">
    <source>
        <dbReference type="EMBL" id="PWB85953.1"/>
    </source>
</evidence>
<proteinExistence type="predicted"/>
<dbReference type="OrthoDB" id="11410at2157"/>
<evidence type="ECO:0000313" key="3">
    <source>
        <dbReference type="Proteomes" id="UP000245577"/>
    </source>
</evidence>
<dbReference type="RefSeq" id="WP_116669597.1">
    <property type="nucleotide sequence ID" value="NZ_MZGU01000004.1"/>
</dbReference>
<gene>
    <name evidence="2" type="ORF">MBBWO_08050</name>
</gene>
<keyword evidence="3" id="KW-1185">Reference proteome</keyword>
<dbReference type="Gene3D" id="1.10.10.10">
    <property type="entry name" value="Winged helix-like DNA-binding domain superfamily/Winged helix DNA-binding domain"/>
    <property type="match status" value="1"/>
</dbReference>
<dbReference type="InterPro" id="IPR036390">
    <property type="entry name" value="WH_DNA-bd_sf"/>
</dbReference>
<dbReference type="Pfam" id="PF08350">
    <property type="entry name" value="FilR1_middle"/>
    <property type="match status" value="1"/>
</dbReference>
<reference evidence="2 3" key="1">
    <citation type="submission" date="2017-03" db="EMBL/GenBank/DDBJ databases">
        <title>Genome sequence of Methanobrevibacter wosei.</title>
        <authorList>
            <person name="Poehlein A."/>
            <person name="Seedorf H."/>
            <person name="Daniel R."/>
        </authorList>
    </citation>
    <scope>NUCLEOTIDE SEQUENCE [LARGE SCALE GENOMIC DNA]</scope>
    <source>
        <strain evidence="2 3">DSM 11979</strain>
    </source>
</reference>
<name>A0A2U1S753_9EURY</name>
<feature type="domain" description="Methanogenesis regulatory protein FilR1 middle" evidence="1">
    <location>
        <begin position="140"/>
        <end position="260"/>
    </location>
</feature>
<accession>A0A2U1S753</accession>
<protein>
    <recommendedName>
        <fullName evidence="1">Methanogenesis regulatory protein FilR1 middle domain-containing protein</fullName>
    </recommendedName>
</protein>
<dbReference type="InterPro" id="IPR036388">
    <property type="entry name" value="WH-like_DNA-bd_sf"/>
</dbReference>
<sequence>MFEIKEKSSLEIYENVSEEIKYVSNSFIRLDIVETLFSESKTMKEINSDTGLSYSSISSNIHNLELEGYVFREFNRYHLSNIMNIYFENILDLQMTITTLDNLRLFFNNHCVNELPKNAILNLFLLKNSYLLESDEINIYKTRNFILDSLNNAAYVKGILPNTFSTMDEKLNELVSKNKNVELLISDEIYDNFCKNMDFKPNLKVNSFKNKSNFSLLITDEVIMLSLFRLDGIFDQNRLLISKTEGGKKWANVLFEEFKNKIK</sequence>
<dbReference type="SUPFAM" id="SSF46785">
    <property type="entry name" value="Winged helix' DNA-binding domain"/>
    <property type="match status" value="1"/>
</dbReference>
<dbReference type="Proteomes" id="UP000245577">
    <property type="component" value="Unassembled WGS sequence"/>
</dbReference>
<dbReference type="InterPro" id="IPR013561">
    <property type="entry name" value="FilR1_middle_dom"/>
</dbReference>
<comment type="caution">
    <text evidence="2">The sequence shown here is derived from an EMBL/GenBank/DDBJ whole genome shotgun (WGS) entry which is preliminary data.</text>
</comment>